<dbReference type="EMBL" id="JAACJO010000003">
    <property type="protein sequence ID" value="KAF5360814.1"/>
    <property type="molecule type" value="Genomic_DNA"/>
</dbReference>
<reference evidence="2 3" key="1">
    <citation type="journal article" date="2020" name="ISME J.">
        <title>Uncovering the hidden diversity of litter-decomposition mechanisms in mushroom-forming fungi.</title>
        <authorList>
            <person name="Floudas D."/>
            <person name="Bentzer J."/>
            <person name="Ahren D."/>
            <person name="Johansson T."/>
            <person name="Persson P."/>
            <person name="Tunlid A."/>
        </authorList>
    </citation>
    <scope>NUCLEOTIDE SEQUENCE [LARGE SCALE GENOMIC DNA]</scope>
    <source>
        <strain evidence="2 3">CBS 146.42</strain>
    </source>
</reference>
<accession>A0A8H5G9F9</accession>
<feature type="region of interest" description="Disordered" evidence="1">
    <location>
        <begin position="1"/>
        <end position="46"/>
    </location>
</feature>
<name>A0A8H5G9F9_9AGAR</name>
<dbReference type="OrthoDB" id="2981936at2759"/>
<proteinExistence type="predicted"/>
<sequence>MGNQASTSAPQSPSRYQSSSIPDSFFISEKPSSESPPPYVRHSSATFGDSSDTTKIVFRSSDNEYFSLIRKDAEAHAGALIPATWSPSRMVDLPETSTVLKTLFEFIGARKHPKLLNEKFESLAEIVKAAEKYKVFSAMNICAERMRSFGDRHPKLVLLYAAHNDYPHIFDECAPRVITSENLESLAPLLPESLHLPWLRYHARWSKALSDVISYTSSSYNPWSSSNCWRSCGQVIYKTLGTGVHSLNDPSRVFVELVNGHTVHCTQCQILCGSWKAHTEKQVESIGIFSETCMNADLVKVDNP</sequence>
<protein>
    <recommendedName>
        <fullName evidence="4">BTB domain-containing protein</fullName>
    </recommendedName>
</protein>
<evidence type="ECO:0000313" key="3">
    <source>
        <dbReference type="Proteomes" id="UP000559027"/>
    </source>
</evidence>
<evidence type="ECO:0000313" key="2">
    <source>
        <dbReference type="EMBL" id="KAF5360814.1"/>
    </source>
</evidence>
<feature type="compositionally biased region" description="Polar residues" evidence="1">
    <location>
        <begin position="1"/>
        <end position="22"/>
    </location>
</feature>
<organism evidence="2 3">
    <name type="scientific">Leucocoprinus leucothites</name>
    <dbReference type="NCBI Taxonomy" id="201217"/>
    <lineage>
        <taxon>Eukaryota</taxon>
        <taxon>Fungi</taxon>
        <taxon>Dikarya</taxon>
        <taxon>Basidiomycota</taxon>
        <taxon>Agaricomycotina</taxon>
        <taxon>Agaricomycetes</taxon>
        <taxon>Agaricomycetidae</taxon>
        <taxon>Agaricales</taxon>
        <taxon>Agaricineae</taxon>
        <taxon>Agaricaceae</taxon>
        <taxon>Leucocoprinus</taxon>
    </lineage>
</organism>
<dbReference type="Proteomes" id="UP000559027">
    <property type="component" value="Unassembled WGS sequence"/>
</dbReference>
<keyword evidence="3" id="KW-1185">Reference proteome</keyword>
<dbReference type="AlphaFoldDB" id="A0A8H5G9F9"/>
<evidence type="ECO:0000256" key="1">
    <source>
        <dbReference type="SAM" id="MobiDB-lite"/>
    </source>
</evidence>
<comment type="caution">
    <text evidence="2">The sequence shown here is derived from an EMBL/GenBank/DDBJ whole genome shotgun (WGS) entry which is preliminary data.</text>
</comment>
<gene>
    <name evidence="2" type="ORF">D9756_005195</name>
</gene>
<evidence type="ECO:0008006" key="4">
    <source>
        <dbReference type="Google" id="ProtNLM"/>
    </source>
</evidence>